<dbReference type="Pfam" id="PF14032">
    <property type="entry name" value="PknH_C"/>
    <property type="match status" value="1"/>
</dbReference>
<proteinExistence type="predicted"/>
<dbReference type="Proteomes" id="UP000178953">
    <property type="component" value="Unassembled WGS sequence"/>
</dbReference>
<organism evidence="3 4">
    <name type="scientific">Mycolicibacterium grossiae</name>
    <dbReference type="NCBI Taxonomy" id="1552759"/>
    <lineage>
        <taxon>Bacteria</taxon>
        <taxon>Bacillati</taxon>
        <taxon>Actinomycetota</taxon>
        <taxon>Actinomycetes</taxon>
        <taxon>Mycobacteriales</taxon>
        <taxon>Mycobacteriaceae</taxon>
        <taxon>Mycolicibacterium</taxon>
    </lineage>
</organism>
<comment type="caution">
    <text evidence="3">The sequence shown here is derived from an EMBL/GenBank/DDBJ whole genome shotgun (WGS) entry which is preliminary data.</text>
</comment>
<dbReference type="InterPro" id="IPR038232">
    <property type="entry name" value="PknH-like_Extracell_sf"/>
</dbReference>
<dbReference type="EMBL" id="MCHX01000046">
    <property type="protein sequence ID" value="OFJ52162.1"/>
    <property type="molecule type" value="Genomic_DNA"/>
</dbReference>
<evidence type="ECO:0000259" key="2">
    <source>
        <dbReference type="Pfam" id="PF14032"/>
    </source>
</evidence>
<name>A0A1E8Q0V2_9MYCO</name>
<feature type="signal peptide" evidence="1">
    <location>
        <begin position="1"/>
        <end position="26"/>
    </location>
</feature>
<reference evidence="3 4" key="1">
    <citation type="submission" date="2016-09" db="EMBL/GenBank/DDBJ databases">
        <title>genome sequence of Mycobacterium sp. 739 SCH.</title>
        <authorList>
            <person name="Greninger A.L."/>
            <person name="Qin X."/>
            <person name="Jerome K."/>
            <person name="Vora S."/>
            <person name="Quinn K."/>
        </authorList>
    </citation>
    <scope>NUCLEOTIDE SEQUENCE [LARGE SCALE GENOMIC DNA]</scope>
    <source>
        <strain evidence="3 4">SCH</strain>
    </source>
</reference>
<dbReference type="RefSeq" id="WP_070354617.1">
    <property type="nucleotide sequence ID" value="NZ_MCHX01000046.1"/>
</dbReference>
<keyword evidence="1" id="KW-0732">Signal</keyword>
<keyword evidence="4" id="KW-1185">Reference proteome</keyword>
<gene>
    <name evidence="3" type="ORF">BEL07_18970</name>
</gene>
<dbReference type="InterPro" id="IPR026954">
    <property type="entry name" value="PknH-like_Extracell"/>
</dbReference>
<evidence type="ECO:0000313" key="4">
    <source>
        <dbReference type="Proteomes" id="UP000178953"/>
    </source>
</evidence>
<accession>A0A1E8Q0V2</accession>
<protein>
    <recommendedName>
        <fullName evidence="2">PknH-like extracellular domain-containing protein</fullName>
    </recommendedName>
</protein>
<dbReference type="PROSITE" id="PS51257">
    <property type="entry name" value="PROKAR_LIPOPROTEIN"/>
    <property type="match status" value="1"/>
</dbReference>
<dbReference type="AlphaFoldDB" id="A0A1E8Q0V2"/>
<evidence type="ECO:0000256" key="1">
    <source>
        <dbReference type="SAM" id="SignalP"/>
    </source>
</evidence>
<dbReference type="Gene3D" id="3.40.1000.70">
    <property type="entry name" value="PknH-like extracellular domain"/>
    <property type="match status" value="1"/>
</dbReference>
<feature type="chain" id="PRO_5038529975" description="PknH-like extracellular domain-containing protein" evidence="1">
    <location>
        <begin position="27"/>
        <end position="246"/>
    </location>
</feature>
<evidence type="ECO:0000313" key="3">
    <source>
        <dbReference type="EMBL" id="OFJ52162.1"/>
    </source>
</evidence>
<feature type="domain" description="PknH-like extracellular" evidence="2">
    <location>
        <begin position="45"/>
        <end position="236"/>
    </location>
</feature>
<sequence>MIVRQTHCAAASLAVAAAMISGCTMAVSGSAAIEGTPDVRIGRNIADVLPSSDELSTALGIAIETEDFPPTVGGAQVLGTGADYSGDAACVGVVKEAPFGAYGSLPIWAVATSSWDSEGFMPPNVFIDVAAVALRSDTAARDAVTAFGHQWQQCQDADLRVVDAAGSGHDLAYRVTAVDTEPAQLTADVEFRTMLAGDATIKRVVVVGANCIVDVSVTYYRDDGPAVSEDLADKVAQLTLRRIAAA</sequence>